<feature type="chain" id="PRO_5026824797" evidence="1">
    <location>
        <begin position="18"/>
        <end position="199"/>
    </location>
</feature>
<dbReference type="Proteomes" id="UP000464495">
    <property type="component" value="Chromosome"/>
</dbReference>
<organism evidence="2 3">
    <name type="scientific">Algicella marina</name>
    <dbReference type="NCBI Taxonomy" id="2683284"/>
    <lineage>
        <taxon>Bacteria</taxon>
        <taxon>Pseudomonadati</taxon>
        <taxon>Pseudomonadota</taxon>
        <taxon>Alphaproteobacteria</taxon>
        <taxon>Rhodobacterales</taxon>
        <taxon>Paracoccaceae</taxon>
        <taxon>Algicella</taxon>
    </lineage>
</organism>
<evidence type="ECO:0000313" key="3">
    <source>
        <dbReference type="Proteomes" id="UP000464495"/>
    </source>
</evidence>
<dbReference type="AlphaFoldDB" id="A0A6P1SWG3"/>
<sequence>MLRYLVILSCLAFPALAQVSLDDLNAEVDARAKELTTFEDALADTDEKKALAAMQILIERGDADQKRMAIRSGLYSTKLAMRSEVLRAIFNSAPSINVYMKPLTEKPTSQYIGFVKRNSGALQTDGRGSIVIKVGPWKPEEQCWLYQKNTNYCLATLNADVVSMSLATWVQLTLDESGTLRGTSELEGTPVEVSIPLAQ</sequence>
<dbReference type="EMBL" id="CP046620">
    <property type="protein sequence ID" value="QHQ33865.1"/>
    <property type="molecule type" value="Genomic_DNA"/>
</dbReference>
<keyword evidence="3" id="KW-1185">Reference proteome</keyword>
<dbReference type="KEGG" id="amaq:GO499_01050"/>
<gene>
    <name evidence="2" type="ORF">GO499_01050</name>
</gene>
<evidence type="ECO:0000256" key="1">
    <source>
        <dbReference type="SAM" id="SignalP"/>
    </source>
</evidence>
<protein>
    <submittedName>
        <fullName evidence="2">Uncharacterized protein</fullName>
    </submittedName>
</protein>
<proteinExistence type="predicted"/>
<evidence type="ECO:0000313" key="2">
    <source>
        <dbReference type="EMBL" id="QHQ33865.1"/>
    </source>
</evidence>
<feature type="signal peptide" evidence="1">
    <location>
        <begin position="1"/>
        <end position="17"/>
    </location>
</feature>
<dbReference type="RefSeq" id="WP_161860436.1">
    <property type="nucleotide sequence ID" value="NZ_CP046620.1"/>
</dbReference>
<name>A0A6P1SWG3_9RHOB</name>
<accession>A0A6P1SWG3</accession>
<keyword evidence="1" id="KW-0732">Signal</keyword>
<reference evidence="2 3" key="1">
    <citation type="submission" date="2019-12" db="EMBL/GenBank/DDBJ databases">
        <title>Complete genome sequence of Algicella marina strain 9Alg 56(T) isolated from the red alga Tichocarpus crinitus.</title>
        <authorList>
            <person name="Kim S.-G."/>
            <person name="Nedashkovskaya O.I."/>
        </authorList>
    </citation>
    <scope>NUCLEOTIDE SEQUENCE [LARGE SCALE GENOMIC DNA]</scope>
    <source>
        <strain evidence="2 3">9Alg 56</strain>
    </source>
</reference>